<name>A0ABU1B9D5_PSEHA</name>
<dbReference type="InterPro" id="IPR016032">
    <property type="entry name" value="Sig_transdc_resp-reg_C-effctor"/>
</dbReference>
<accession>A0ABU1B9D5</accession>
<dbReference type="Gene3D" id="1.10.10.10">
    <property type="entry name" value="Winged helix-like DNA-binding domain superfamily/Winged helix DNA-binding domain"/>
    <property type="match status" value="1"/>
</dbReference>
<reference evidence="2 3" key="1">
    <citation type="submission" date="2023-08" db="EMBL/GenBank/DDBJ databases">
        <title>Pseudoalteromonas haloplanktis LL1 genome.</title>
        <authorList>
            <person name="Wu S."/>
        </authorList>
    </citation>
    <scope>NUCLEOTIDE SEQUENCE [LARGE SCALE GENOMIC DNA]</scope>
    <source>
        <strain evidence="2 3">LL1</strain>
    </source>
</reference>
<evidence type="ECO:0000313" key="2">
    <source>
        <dbReference type="EMBL" id="MDQ9091144.1"/>
    </source>
</evidence>
<evidence type="ECO:0000313" key="3">
    <source>
        <dbReference type="Proteomes" id="UP001226574"/>
    </source>
</evidence>
<proteinExistence type="predicted"/>
<dbReference type="SUPFAM" id="SSF46894">
    <property type="entry name" value="C-terminal effector domain of the bipartite response regulators"/>
    <property type="match status" value="1"/>
</dbReference>
<dbReference type="Pfam" id="PF00196">
    <property type="entry name" value="GerE"/>
    <property type="match status" value="1"/>
</dbReference>
<comment type="caution">
    <text evidence="2">The sequence shown here is derived from an EMBL/GenBank/DDBJ whole genome shotgun (WGS) entry which is preliminary data.</text>
</comment>
<protein>
    <submittedName>
        <fullName evidence="2">Helix-turn-helix transcriptional regulator</fullName>
    </submittedName>
</protein>
<sequence>MLDQMTFYSQILTELYSAPSHHEHFQPFLERLIKDFSLSDAILHIESNQPDAIELDTAWLAGPTAPAIIDGLSQNLLDLNYFGQFMALQPTETVYGFMLHHGRFPDDYQNYRFLPIHQWFDQHEFIDIAGCIIKLEQCTVYFHAHRQNKKGVFSPADIAKLNMLVPHIKQAFKLYFQLKSVVYSEYDYTILDFIHHPSILFHQHGEVIYANEAVKQLLKVYQTITLTPSMLKLPTTSDTNQLKGAILKASLAHPSEPERTIIRIDSNQYPLTLLVMPVQHNHGARLSGAIVYFYDKERSSVANFEALAPIFNLTPLEVDICELILLGIQRTHIAQELDRSPHTIKDYIKSIYAKVGVNSQSELVSILLNFPHFPG</sequence>
<organism evidence="2 3">
    <name type="scientific">Pseudoalteromonas haloplanktis</name>
    <name type="common">Alteromonas haloplanktis</name>
    <dbReference type="NCBI Taxonomy" id="228"/>
    <lineage>
        <taxon>Bacteria</taxon>
        <taxon>Pseudomonadati</taxon>
        <taxon>Pseudomonadota</taxon>
        <taxon>Gammaproteobacteria</taxon>
        <taxon>Alteromonadales</taxon>
        <taxon>Pseudoalteromonadaceae</taxon>
        <taxon>Pseudoalteromonas</taxon>
    </lineage>
</organism>
<dbReference type="EMBL" id="JAVIFY010000003">
    <property type="protein sequence ID" value="MDQ9091144.1"/>
    <property type="molecule type" value="Genomic_DNA"/>
</dbReference>
<dbReference type="Proteomes" id="UP001226574">
    <property type="component" value="Unassembled WGS sequence"/>
</dbReference>
<keyword evidence="3" id="KW-1185">Reference proteome</keyword>
<dbReference type="InterPro" id="IPR036388">
    <property type="entry name" value="WH-like_DNA-bd_sf"/>
</dbReference>
<dbReference type="InterPro" id="IPR000792">
    <property type="entry name" value="Tscrpt_reg_LuxR_C"/>
</dbReference>
<dbReference type="SMART" id="SM00421">
    <property type="entry name" value="HTH_LUXR"/>
    <property type="match status" value="1"/>
</dbReference>
<gene>
    <name evidence="2" type="ORF">RC083_06010</name>
</gene>
<dbReference type="RefSeq" id="WP_309038606.1">
    <property type="nucleotide sequence ID" value="NZ_JAVIFY010000003.1"/>
</dbReference>
<feature type="domain" description="HTH luxR-type" evidence="1">
    <location>
        <begin position="310"/>
        <end position="367"/>
    </location>
</feature>
<evidence type="ECO:0000259" key="1">
    <source>
        <dbReference type="SMART" id="SM00421"/>
    </source>
</evidence>